<keyword evidence="7" id="KW-1185">Reference proteome</keyword>
<comment type="cofactor">
    <cofactor evidence="1">
        <name>FAD</name>
        <dbReference type="ChEBI" id="CHEBI:57692"/>
    </cofactor>
</comment>
<evidence type="ECO:0000259" key="5">
    <source>
        <dbReference type="Pfam" id="PF00890"/>
    </source>
</evidence>
<feature type="domain" description="FAD-dependent oxidoreductase 2 FAD-binding" evidence="5">
    <location>
        <begin position="10"/>
        <end position="249"/>
    </location>
</feature>
<reference evidence="6 7" key="1">
    <citation type="submission" date="2023-10" db="EMBL/GenBank/DDBJ databases">
        <title>Development of a sustainable strategy for remediation of hydrocarbon-contaminated territories based on the waste exchange concept.</title>
        <authorList>
            <person name="Krivoruchko A."/>
        </authorList>
    </citation>
    <scope>NUCLEOTIDE SEQUENCE [LARGE SCALE GENOMIC DNA]</scope>
    <source>
        <strain evidence="6 7">IEGM 60</strain>
    </source>
</reference>
<dbReference type="InterPro" id="IPR036188">
    <property type="entry name" value="FAD/NAD-bd_sf"/>
</dbReference>
<dbReference type="Gene3D" id="3.50.50.60">
    <property type="entry name" value="FAD/NAD(P)-binding domain"/>
    <property type="match status" value="2"/>
</dbReference>
<evidence type="ECO:0000256" key="1">
    <source>
        <dbReference type="ARBA" id="ARBA00001974"/>
    </source>
</evidence>
<organism evidence="6 7">
    <name type="scientific">Rhodococcus jostii</name>
    <dbReference type="NCBI Taxonomy" id="132919"/>
    <lineage>
        <taxon>Bacteria</taxon>
        <taxon>Bacillati</taxon>
        <taxon>Actinomycetota</taxon>
        <taxon>Actinomycetes</taxon>
        <taxon>Mycobacteriales</taxon>
        <taxon>Nocardiaceae</taxon>
        <taxon>Rhodococcus</taxon>
    </lineage>
</organism>
<dbReference type="InterPro" id="IPR027477">
    <property type="entry name" value="Succ_DH/fumarate_Rdtase_cat_sf"/>
</dbReference>
<keyword evidence="3" id="KW-0274">FAD</keyword>
<accession>A0ABU4CNW6</accession>
<feature type="domain" description="FAD-dependent oxidoreductase 2 FAD-binding" evidence="5">
    <location>
        <begin position="375"/>
        <end position="470"/>
    </location>
</feature>
<protein>
    <submittedName>
        <fullName evidence="6">FAD-dependent oxidoreductase</fullName>
    </submittedName>
</protein>
<evidence type="ECO:0000256" key="3">
    <source>
        <dbReference type="ARBA" id="ARBA00022827"/>
    </source>
</evidence>
<keyword evidence="2" id="KW-0285">Flavoprotein</keyword>
<dbReference type="Gene3D" id="3.90.700.10">
    <property type="entry name" value="Succinate dehydrogenase/fumarate reductase flavoprotein, catalytic domain"/>
    <property type="match status" value="1"/>
</dbReference>
<dbReference type="InterPro" id="IPR050315">
    <property type="entry name" value="FAD-oxidoreductase_2"/>
</dbReference>
<dbReference type="SUPFAM" id="SSF56425">
    <property type="entry name" value="Succinate dehydrogenase/fumarate reductase flavoprotein, catalytic domain"/>
    <property type="match status" value="1"/>
</dbReference>
<dbReference type="RefSeq" id="WP_317570674.1">
    <property type="nucleotide sequence ID" value="NZ_JAWLKA010000022.1"/>
</dbReference>
<evidence type="ECO:0000313" key="7">
    <source>
        <dbReference type="Proteomes" id="UP001185737"/>
    </source>
</evidence>
<sequence length="506" mass="53142">MPITQRTDYDVVVVGGGGSGLAAAIAAASEGARTVVLEKADELRGSTGRSVGSIAASATPDQQRLGIDDSADRHLADYRVLSGTLAATENIELAKLLTHNVTDTLAWLRGMGMEFFGPVGEAPHSAPRLHNVLPGSRSYIYHLERKARQLGVTIELGVAGDRLVQNAGRVSGVETCGADGSRVVYSARRAVVLASGDFSASAELKSKWIDDRVARFVPVNPCATGDAQRMAIELGGQVLNAEVFDVPSMRLAPPPSEGLFGLLQRLAPRRYLTAPIRWGMAHLPNWLIRALMMGFVTTYLSPREALFDAGAILVDTAGRLRSDSPENINLVVAGLGEEGGYIIGDRALYRKFSADPCYVATAPGVAFAYMPDFRRSRKDVYAEASTLPELATEIGVPAATLSKSVAAANESLAGGSAPLTEGPFFALGPVRAYLLQTNGGLAVSTDLEVLGADDRPLPGLYAAGNAGQGGLALFGHGHHLGWAFTSGRIAGRNAARSAITPIRAAS</sequence>
<evidence type="ECO:0000256" key="4">
    <source>
        <dbReference type="ARBA" id="ARBA00023002"/>
    </source>
</evidence>
<dbReference type="PANTHER" id="PTHR43400">
    <property type="entry name" value="FUMARATE REDUCTASE"/>
    <property type="match status" value="1"/>
</dbReference>
<dbReference type="Pfam" id="PF00890">
    <property type="entry name" value="FAD_binding_2"/>
    <property type="match status" value="2"/>
</dbReference>
<dbReference type="InterPro" id="IPR003953">
    <property type="entry name" value="FAD-dep_OxRdtase_2_FAD-bd"/>
</dbReference>
<dbReference type="EMBL" id="JAWLKA010000022">
    <property type="protein sequence ID" value="MDV6285002.1"/>
    <property type="molecule type" value="Genomic_DNA"/>
</dbReference>
<name>A0ABU4CNW6_RHOJO</name>
<proteinExistence type="predicted"/>
<gene>
    <name evidence="6" type="ORF">R3Q59_31455</name>
</gene>
<dbReference type="PANTHER" id="PTHR43400:SF10">
    <property type="entry name" value="3-OXOSTEROID 1-DEHYDROGENASE"/>
    <property type="match status" value="1"/>
</dbReference>
<evidence type="ECO:0000256" key="2">
    <source>
        <dbReference type="ARBA" id="ARBA00022630"/>
    </source>
</evidence>
<comment type="caution">
    <text evidence="6">The sequence shown here is derived from an EMBL/GenBank/DDBJ whole genome shotgun (WGS) entry which is preliminary data.</text>
</comment>
<keyword evidence="4" id="KW-0560">Oxidoreductase</keyword>
<evidence type="ECO:0000313" key="6">
    <source>
        <dbReference type="EMBL" id="MDV6285002.1"/>
    </source>
</evidence>
<dbReference type="Proteomes" id="UP001185737">
    <property type="component" value="Unassembled WGS sequence"/>
</dbReference>
<dbReference type="SUPFAM" id="SSF51905">
    <property type="entry name" value="FAD/NAD(P)-binding domain"/>
    <property type="match status" value="1"/>
</dbReference>